<gene>
    <name evidence="9" type="ORF">Fcan01_16598</name>
</gene>
<dbReference type="PANTHER" id="PTHR10556">
    <property type="entry name" value="3-OXO-5-ALPHA-STEROID 4-DEHYDROGENASE"/>
    <property type="match status" value="1"/>
</dbReference>
<comment type="subcellular location">
    <subcellularLocation>
        <location evidence="1">Membrane</location>
        <topology evidence="1">Multi-pass membrane protein</topology>
    </subcellularLocation>
</comment>
<keyword evidence="5 6" id="KW-0472">Membrane</keyword>
<evidence type="ECO:0000256" key="1">
    <source>
        <dbReference type="ARBA" id="ARBA00004141"/>
    </source>
</evidence>
<feature type="transmembrane region" description="Helical" evidence="6">
    <location>
        <begin position="55"/>
        <end position="73"/>
    </location>
</feature>
<keyword evidence="3 6" id="KW-0812">Transmembrane</keyword>
<keyword evidence="4 6" id="KW-1133">Transmembrane helix</keyword>
<dbReference type="GO" id="GO:0016020">
    <property type="term" value="C:membrane"/>
    <property type="evidence" value="ECO:0007669"/>
    <property type="project" value="UniProtKB-SubCell"/>
</dbReference>
<dbReference type="Proteomes" id="UP000198287">
    <property type="component" value="Unassembled WGS sequence"/>
</dbReference>
<dbReference type="GO" id="GO:0006629">
    <property type="term" value="P:lipid metabolic process"/>
    <property type="evidence" value="ECO:0007669"/>
    <property type="project" value="InterPro"/>
</dbReference>
<comment type="caution">
    <text evidence="9">The sequence shown here is derived from an EMBL/GenBank/DDBJ whole genome shotgun (WGS) entry which is preliminary data.</text>
</comment>
<feature type="transmembrane region" description="Helical" evidence="6">
    <location>
        <begin position="145"/>
        <end position="165"/>
    </location>
</feature>
<evidence type="ECO:0000256" key="5">
    <source>
        <dbReference type="ARBA" id="ARBA00023136"/>
    </source>
</evidence>
<evidence type="ECO:0000259" key="8">
    <source>
        <dbReference type="Pfam" id="PF02544"/>
    </source>
</evidence>
<evidence type="ECO:0000256" key="7">
    <source>
        <dbReference type="SAM" id="SignalP"/>
    </source>
</evidence>
<evidence type="ECO:0000256" key="2">
    <source>
        <dbReference type="ARBA" id="ARBA00007742"/>
    </source>
</evidence>
<evidence type="ECO:0000313" key="9">
    <source>
        <dbReference type="EMBL" id="OXA49004.1"/>
    </source>
</evidence>
<evidence type="ECO:0000256" key="3">
    <source>
        <dbReference type="ARBA" id="ARBA00022692"/>
    </source>
</evidence>
<proteinExistence type="inferred from homology"/>
<dbReference type="InterPro" id="IPR001104">
    <property type="entry name" value="3-oxo-5_a-steroid_4-DH_C"/>
</dbReference>
<comment type="similarity">
    <text evidence="2">Belongs to the steroid 5-alpha reductase family.</text>
</comment>
<evidence type="ECO:0000256" key="6">
    <source>
        <dbReference type="SAM" id="Phobius"/>
    </source>
</evidence>
<evidence type="ECO:0000313" key="10">
    <source>
        <dbReference type="Proteomes" id="UP000198287"/>
    </source>
</evidence>
<protein>
    <submittedName>
        <fullName evidence="9">Steroid 5-alpha-reductase DET2</fullName>
    </submittedName>
</protein>
<sequence length="204" mass="22777">MSKVTTLIALATLCFVSLRFLQDDPFPYGKGKEIANKTTLLSRATEFLPISAKSAWRYSFMPTIIIPILVLLFTPARYIFYPKNAIAFGITFFHCFYPTILYSSKISRHAHPIGILVFLAIFVVNVVHKFYVFHGIANVLTPESFTLPVCCGAVISAFGVAVNHYHDAILTALRDEGKGYQIPMGGLFTWISCPNYYNPLLVAP</sequence>
<feature type="transmembrane region" description="Helical" evidence="6">
    <location>
        <begin position="85"/>
        <end position="104"/>
    </location>
</feature>
<accession>A0A226DW21</accession>
<feature type="domain" description="3-oxo-5-alpha-steroid 4-dehydrogenase C-terminal" evidence="8">
    <location>
        <begin position="127"/>
        <end position="197"/>
    </location>
</feature>
<evidence type="ECO:0000256" key="4">
    <source>
        <dbReference type="ARBA" id="ARBA00022989"/>
    </source>
</evidence>
<dbReference type="PROSITE" id="PS50244">
    <property type="entry name" value="S5A_REDUCTASE"/>
    <property type="match status" value="1"/>
</dbReference>
<keyword evidence="7" id="KW-0732">Signal</keyword>
<name>A0A226DW21_FOLCA</name>
<feature type="transmembrane region" description="Helical" evidence="6">
    <location>
        <begin position="110"/>
        <end position="133"/>
    </location>
</feature>
<dbReference type="AlphaFoldDB" id="A0A226DW21"/>
<dbReference type="EMBL" id="LNIX01000011">
    <property type="protein sequence ID" value="OXA49004.1"/>
    <property type="molecule type" value="Genomic_DNA"/>
</dbReference>
<organism evidence="9 10">
    <name type="scientific">Folsomia candida</name>
    <name type="common">Springtail</name>
    <dbReference type="NCBI Taxonomy" id="158441"/>
    <lineage>
        <taxon>Eukaryota</taxon>
        <taxon>Metazoa</taxon>
        <taxon>Ecdysozoa</taxon>
        <taxon>Arthropoda</taxon>
        <taxon>Hexapoda</taxon>
        <taxon>Collembola</taxon>
        <taxon>Entomobryomorpha</taxon>
        <taxon>Isotomoidea</taxon>
        <taxon>Isotomidae</taxon>
        <taxon>Proisotominae</taxon>
        <taxon>Folsomia</taxon>
    </lineage>
</organism>
<feature type="chain" id="PRO_5012058975" evidence="7">
    <location>
        <begin position="22"/>
        <end position="204"/>
    </location>
</feature>
<dbReference type="PANTHER" id="PTHR10556:SF35">
    <property type="entry name" value="3-OXO-5-ALPHA-STEROID 4-DEHYDROGENASE FAMILY PROTEIN"/>
    <property type="match status" value="1"/>
</dbReference>
<dbReference type="InterPro" id="IPR039357">
    <property type="entry name" value="SRD5A/TECR"/>
</dbReference>
<reference evidence="9 10" key="1">
    <citation type="submission" date="2015-12" db="EMBL/GenBank/DDBJ databases">
        <title>The genome of Folsomia candida.</title>
        <authorList>
            <person name="Faddeeva A."/>
            <person name="Derks M.F."/>
            <person name="Anvar Y."/>
            <person name="Smit S."/>
            <person name="Van Straalen N."/>
            <person name="Roelofs D."/>
        </authorList>
    </citation>
    <scope>NUCLEOTIDE SEQUENCE [LARGE SCALE GENOMIC DNA]</scope>
    <source>
        <strain evidence="9 10">VU population</strain>
        <tissue evidence="9">Whole body</tissue>
    </source>
</reference>
<keyword evidence="10" id="KW-1185">Reference proteome</keyword>
<dbReference type="Pfam" id="PF02544">
    <property type="entry name" value="Steroid_dh"/>
    <property type="match status" value="1"/>
</dbReference>
<feature type="signal peptide" evidence="7">
    <location>
        <begin position="1"/>
        <end position="21"/>
    </location>
</feature>
<dbReference type="GO" id="GO:0016627">
    <property type="term" value="F:oxidoreductase activity, acting on the CH-CH group of donors"/>
    <property type="evidence" value="ECO:0007669"/>
    <property type="project" value="InterPro"/>
</dbReference>
<dbReference type="OrthoDB" id="5788137at2759"/>